<dbReference type="Gene3D" id="3.30.420.10">
    <property type="entry name" value="Ribonuclease H-like superfamily/Ribonuclease H"/>
    <property type="match status" value="1"/>
</dbReference>
<accession>A0A3S3PG99</accession>
<comment type="caution">
    <text evidence="1">The sequence shown here is derived from an EMBL/GenBank/DDBJ whole genome shotgun (WGS) entry which is preliminary data.</text>
</comment>
<gene>
    <name evidence="1" type="ORF">B4U79_08549</name>
</gene>
<sequence length="132" mass="15132">RWKSEYTIQTHKGGGRCPLVISEIQNKILDTVKNTPIISAKVRVWRIPNDYSPKVHSKIANGARFSINIHGYITGTGKGGISWIKSAFNRWSYIRLLTLIIPEIDKAYPDSDWVYQENNCRVHTAMLLKKSF</sequence>
<evidence type="ECO:0000313" key="2">
    <source>
        <dbReference type="Proteomes" id="UP000285301"/>
    </source>
</evidence>
<dbReference type="InterPro" id="IPR036397">
    <property type="entry name" value="RNaseH_sf"/>
</dbReference>
<name>A0A3S3PG99_9ACAR</name>
<dbReference type="AlphaFoldDB" id="A0A3S3PG99"/>
<evidence type="ECO:0000313" key="1">
    <source>
        <dbReference type="EMBL" id="RWS09048.1"/>
    </source>
</evidence>
<dbReference type="EMBL" id="NCKU01002673">
    <property type="protein sequence ID" value="RWS09048.1"/>
    <property type="molecule type" value="Genomic_DNA"/>
</dbReference>
<keyword evidence="2" id="KW-1185">Reference proteome</keyword>
<dbReference type="Proteomes" id="UP000285301">
    <property type="component" value="Unassembled WGS sequence"/>
</dbReference>
<reference evidence="1 2" key="1">
    <citation type="journal article" date="2018" name="Gigascience">
        <title>Genomes of trombidid mites reveal novel predicted allergens and laterally-transferred genes associated with secondary metabolism.</title>
        <authorList>
            <person name="Dong X."/>
            <person name="Chaisiri K."/>
            <person name="Xia D."/>
            <person name="Armstrong S.D."/>
            <person name="Fang Y."/>
            <person name="Donnelly M.J."/>
            <person name="Kadowaki T."/>
            <person name="McGarry J.W."/>
            <person name="Darby A.C."/>
            <person name="Makepeace B.L."/>
        </authorList>
    </citation>
    <scope>NUCLEOTIDE SEQUENCE [LARGE SCALE GENOMIC DNA]</scope>
    <source>
        <strain evidence="1">UoL-WK</strain>
    </source>
</reference>
<feature type="non-terminal residue" evidence="1">
    <location>
        <position position="1"/>
    </location>
</feature>
<proteinExistence type="predicted"/>
<feature type="non-terminal residue" evidence="1">
    <location>
        <position position="132"/>
    </location>
</feature>
<protein>
    <submittedName>
        <fullName evidence="1">Uncharacterized protein</fullName>
    </submittedName>
</protein>
<dbReference type="GO" id="GO:0003676">
    <property type="term" value="F:nucleic acid binding"/>
    <property type="evidence" value="ECO:0007669"/>
    <property type="project" value="InterPro"/>
</dbReference>
<organism evidence="1 2">
    <name type="scientific">Dinothrombium tinctorium</name>
    <dbReference type="NCBI Taxonomy" id="1965070"/>
    <lineage>
        <taxon>Eukaryota</taxon>
        <taxon>Metazoa</taxon>
        <taxon>Ecdysozoa</taxon>
        <taxon>Arthropoda</taxon>
        <taxon>Chelicerata</taxon>
        <taxon>Arachnida</taxon>
        <taxon>Acari</taxon>
        <taxon>Acariformes</taxon>
        <taxon>Trombidiformes</taxon>
        <taxon>Prostigmata</taxon>
        <taxon>Anystina</taxon>
        <taxon>Parasitengona</taxon>
        <taxon>Trombidioidea</taxon>
        <taxon>Trombidiidae</taxon>
        <taxon>Dinothrombium</taxon>
    </lineage>
</organism>
<dbReference type="OrthoDB" id="6507355at2759"/>